<gene>
    <name evidence="1" type="ORF">M011DRAFT_118471</name>
</gene>
<dbReference type="InterPro" id="IPR021986">
    <property type="entry name" value="Spherulin4"/>
</dbReference>
<dbReference type="OrthoDB" id="5342184at2759"/>
<dbReference type="PANTHER" id="PTHR35040:SF7">
    <property type="entry name" value="FIBRONECTIN TYPE-III DOMAIN-CONTAINING PROTEIN-RELATED"/>
    <property type="match status" value="1"/>
</dbReference>
<protein>
    <submittedName>
        <fullName evidence="1">Uncharacterized protein</fullName>
    </submittedName>
</protein>
<evidence type="ECO:0000313" key="1">
    <source>
        <dbReference type="EMBL" id="KAF2751547.1"/>
    </source>
</evidence>
<keyword evidence="2" id="KW-1185">Reference proteome</keyword>
<accession>A0A6A6VQQ3</accession>
<evidence type="ECO:0000313" key="2">
    <source>
        <dbReference type="Proteomes" id="UP000799440"/>
    </source>
</evidence>
<reference evidence="1" key="1">
    <citation type="journal article" date="2020" name="Stud. Mycol.">
        <title>101 Dothideomycetes genomes: a test case for predicting lifestyles and emergence of pathogens.</title>
        <authorList>
            <person name="Haridas S."/>
            <person name="Albert R."/>
            <person name="Binder M."/>
            <person name="Bloem J."/>
            <person name="Labutti K."/>
            <person name="Salamov A."/>
            <person name="Andreopoulos B."/>
            <person name="Baker S."/>
            <person name="Barry K."/>
            <person name="Bills G."/>
            <person name="Bluhm B."/>
            <person name="Cannon C."/>
            <person name="Castanera R."/>
            <person name="Culley D."/>
            <person name="Daum C."/>
            <person name="Ezra D."/>
            <person name="Gonzalez J."/>
            <person name="Henrissat B."/>
            <person name="Kuo A."/>
            <person name="Liang C."/>
            <person name="Lipzen A."/>
            <person name="Lutzoni F."/>
            <person name="Magnuson J."/>
            <person name="Mondo S."/>
            <person name="Nolan M."/>
            <person name="Ohm R."/>
            <person name="Pangilinan J."/>
            <person name="Park H.-J."/>
            <person name="Ramirez L."/>
            <person name="Alfaro M."/>
            <person name="Sun H."/>
            <person name="Tritt A."/>
            <person name="Yoshinaga Y."/>
            <person name="Zwiers L.-H."/>
            <person name="Turgeon B."/>
            <person name="Goodwin S."/>
            <person name="Spatafora J."/>
            <person name="Crous P."/>
            <person name="Grigoriev I."/>
        </authorList>
    </citation>
    <scope>NUCLEOTIDE SEQUENCE</scope>
    <source>
        <strain evidence="1">CBS 119925</strain>
    </source>
</reference>
<dbReference type="EMBL" id="MU006562">
    <property type="protein sequence ID" value="KAF2751547.1"/>
    <property type="molecule type" value="Genomic_DNA"/>
</dbReference>
<dbReference type="Proteomes" id="UP000799440">
    <property type="component" value="Unassembled WGS sequence"/>
</dbReference>
<dbReference type="PANTHER" id="PTHR35040">
    <property type="match status" value="1"/>
</dbReference>
<name>A0A6A6VQQ3_9PLEO</name>
<dbReference type="AlphaFoldDB" id="A0A6A6VQQ3"/>
<sequence length="151" mass="16680">MSPSVLLPLYVYPSAGAWDPVYEMAILYPHVHFTAIVNPHNGPGEGAMPNNDYTQAIKTLNSMRNVRAIGYVATTWCRKGLQTVLDEIAQYAGWGTADPALAMSGIFFDETPTGYCLENASYLQTIFRAVRLHRGLKNGFVGKCIHLTEIK</sequence>
<dbReference type="Pfam" id="PF12138">
    <property type="entry name" value="Spherulin4"/>
    <property type="match status" value="1"/>
</dbReference>
<organism evidence="1 2">
    <name type="scientific">Sporormia fimetaria CBS 119925</name>
    <dbReference type="NCBI Taxonomy" id="1340428"/>
    <lineage>
        <taxon>Eukaryota</taxon>
        <taxon>Fungi</taxon>
        <taxon>Dikarya</taxon>
        <taxon>Ascomycota</taxon>
        <taxon>Pezizomycotina</taxon>
        <taxon>Dothideomycetes</taxon>
        <taxon>Pleosporomycetidae</taxon>
        <taxon>Pleosporales</taxon>
        <taxon>Sporormiaceae</taxon>
        <taxon>Sporormia</taxon>
    </lineage>
</organism>
<proteinExistence type="predicted"/>